<keyword evidence="3" id="KW-0812">Transmembrane</keyword>
<protein>
    <submittedName>
        <fullName evidence="8">Efflux transporter, RND family, MFP subunit</fullName>
    </submittedName>
</protein>
<dbReference type="Pfam" id="PF25917">
    <property type="entry name" value="BSH_RND"/>
    <property type="match status" value="1"/>
</dbReference>
<dbReference type="Proteomes" id="UP000006844">
    <property type="component" value="Chromosome"/>
</dbReference>
<dbReference type="GO" id="GO:0015562">
    <property type="term" value="F:efflux transmembrane transporter activity"/>
    <property type="evidence" value="ECO:0007669"/>
    <property type="project" value="TreeGrafter"/>
</dbReference>
<comment type="similarity">
    <text evidence="1">Belongs to the membrane fusion protein (MFP) (TC 8.A.1) family.</text>
</comment>
<dbReference type="InterPro" id="IPR006143">
    <property type="entry name" value="RND_pump_MFP"/>
</dbReference>
<dbReference type="Gene3D" id="2.40.50.100">
    <property type="match status" value="1"/>
</dbReference>
<feature type="transmembrane region" description="Helical" evidence="3">
    <location>
        <begin position="58"/>
        <end position="76"/>
    </location>
</feature>
<evidence type="ECO:0000256" key="2">
    <source>
        <dbReference type="SAM" id="MobiDB-lite"/>
    </source>
</evidence>
<proteinExistence type="inferred from homology"/>
<evidence type="ECO:0000259" key="4">
    <source>
        <dbReference type="Pfam" id="PF25876"/>
    </source>
</evidence>
<dbReference type="eggNOG" id="COG0845">
    <property type="taxonomic scope" value="Bacteria"/>
</dbReference>
<keyword evidence="9" id="KW-1185">Reference proteome</keyword>
<dbReference type="RefSeq" id="WP_013570724.1">
    <property type="nucleotide sequence ID" value="NC_014963.1"/>
</dbReference>
<dbReference type="Gene3D" id="2.40.420.20">
    <property type="match status" value="1"/>
</dbReference>
<sequence length="429" mass="46126">MHKDSVTGETVQGTKSEDMMDEHHDPHDTNETFHDEATRAHDAPVRIDTEARLGRGPFLIVGLVLVLVVVFVLVGIHSRASAENKLQHDTVAASVDPVFVTSPSGGAKAQEIKLPANTQAFIDTPIYSRTNGYLLKWYADIGTSVRKGQLLAVIQTPEVDQQVAQAKADVATAESNVQIAEITANRWKTLLAKNAVSKQETDQALSDFTARQSALNSAKANLSRLEQLQGFERIYAPFDGVVTARNVDIGSLVQAGDSNTPHSELFHMSAVGTLRLFVPVPEVYAGAVHNGAKVAVTSDAFPNDKFEGTIVRNSNTIDSSSRTLNVEVDLPNSTHKMLPGQYAFVHIPIPSGTSSMTLPSNALLFRAEGLQVGVVQGDRVHLTPVTIGHDYGATVEITAGLRPTDKVVLNPSDSLAEGAHVHVEQGKDQ</sequence>
<evidence type="ECO:0000259" key="5">
    <source>
        <dbReference type="Pfam" id="PF25917"/>
    </source>
</evidence>
<dbReference type="PANTHER" id="PTHR30469:SF37">
    <property type="entry name" value="RAGD PROTEIN"/>
    <property type="match status" value="1"/>
</dbReference>
<accession>E8V6X0</accession>
<dbReference type="GO" id="GO:1990281">
    <property type="term" value="C:efflux pump complex"/>
    <property type="evidence" value="ECO:0007669"/>
    <property type="project" value="TreeGrafter"/>
</dbReference>
<dbReference type="InterPro" id="IPR058624">
    <property type="entry name" value="MdtA-like_HH"/>
</dbReference>
<dbReference type="InterPro" id="IPR058637">
    <property type="entry name" value="YknX-like_C"/>
</dbReference>
<dbReference type="InterPro" id="IPR058792">
    <property type="entry name" value="Beta-barrel_RND_2"/>
</dbReference>
<dbReference type="NCBIfam" id="TIGR01730">
    <property type="entry name" value="RND_mfp"/>
    <property type="match status" value="1"/>
</dbReference>
<keyword evidence="3" id="KW-1133">Transmembrane helix</keyword>
<evidence type="ECO:0000313" key="9">
    <source>
        <dbReference type="Proteomes" id="UP000006844"/>
    </source>
</evidence>
<dbReference type="InterPro" id="IPR058625">
    <property type="entry name" value="MdtA-like_BSH"/>
</dbReference>
<feature type="compositionally biased region" description="Basic and acidic residues" evidence="2">
    <location>
        <begin position="15"/>
        <end position="40"/>
    </location>
</feature>
<dbReference type="Gene3D" id="2.40.30.170">
    <property type="match status" value="1"/>
</dbReference>
<evidence type="ECO:0000259" key="6">
    <source>
        <dbReference type="Pfam" id="PF25954"/>
    </source>
</evidence>
<dbReference type="Gene3D" id="1.10.287.470">
    <property type="entry name" value="Helix hairpin bin"/>
    <property type="match status" value="1"/>
</dbReference>
<gene>
    <name evidence="8" type="ordered locus">AciPR4_4251</name>
</gene>
<name>E8V6X0_TERSS</name>
<dbReference type="KEGG" id="tsa:AciPR4_4251"/>
<dbReference type="PANTHER" id="PTHR30469">
    <property type="entry name" value="MULTIDRUG RESISTANCE PROTEIN MDTA"/>
    <property type="match status" value="1"/>
</dbReference>
<feature type="domain" description="CusB-like beta-barrel" evidence="6">
    <location>
        <begin position="278"/>
        <end position="346"/>
    </location>
</feature>
<dbReference type="Pfam" id="PF25954">
    <property type="entry name" value="Beta-barrel_RND_2"/>
    <property type="match status" value="1"/>
</dbReference>
<evidence type="ECO:0000256" key="3">
    <source>
        <dbReference type="SAM" id="Phobius"/>
    </source>
</evidence>
<dbReference type="STRING" id="401053.AciPR4_4251"/>
<dbReference type="Pfam" id="PF25989">
    <property type="entry name" value="YknX_C"/>
    <property type="match status" value="1"/>
</dbReference>
<feature type="domain" description="Multidrug resistance protein MdtA-like alpha-helical hairpin" evidence="4">
    <location>
        <begin position="163"/>
        <end position="222"/>
    </location>
</feature>
<dbReference type="EMBL" id="CP002467">
    <property type="protein sequence ID" value="ADV84994.1"/>
    <property type="molecule type" value="Genomic_DNA"/>
</dbReference>
<reference evidence="8 9" key="1">
    <citation type="journal article" date="2012" name="Stand. Genomic Sci.">
        <title>Complete genome sequence of Terriglobus saanensis type strain SP1PR4(T), an Acidobacteria from tundra soil.</title>
        <authorList>
            <person name="Rawat S.R."/>
            <person name="Mannisto M.K."/>
            <person name="Starovoytov V."/>
            <person name="Goodwin L."/>
            <person name="Nolan M."/>
            <person name="Hauser L."/>
            <person name="Land M."/>
            <person name="Davenport K.W."/>
            <person name="Woyke T."/>
            <person name="Haggblom M.M."/>
        </authorList>
    </citation>
    <scope>NUCLEOTIDE SEQUENCE</scope>
    <source>
        <strain evidence="9">ATCC BAA-1853 / DSM 23119 / SP1PR4</strain>
    </source>
</reference>
<evidence type="ECO:0000259" key="7">
    <source>
        <dbReference type="Pfam" id="PF25989"/>
    </source>
</evidence>
<feature type="domain" description="YknX-like C-terminal permuted SH3-like" evidence="7">
    <location>
        <begin position="356"/>
        <end position="423"/>
    </location>
</feature>
<dbReference type="HOGENOM" id="CLU_018816_1_4_0"/>
<dbReference type="SUPFAM" id="SSF111369">
    <property type="entry name" value="HlyD-like secretion proteins"/>
    <property type="match status" value="1"/>
</dbReference>
<feature type="region of interest" description="Disordered" evidence="2">
    <location>
        <begin position="1"/>
        <end position="40"/>
    </location>
</feature>
<feature type="domain" description="Multidrug resistance protein MdtA-like barrel-sandwich hybrid" evidence="5">
    <location>
        <begin position="126"/>
        <end position="259"/>
    </location>
</feature>
<keyword evidence="3" id="KW-0472">Membrane</keyword>
<evidence type="ECO:0000313" key="8">
    <source>
        <dbReference type="EMBL" id="ADV84994.1"/>
    </source>
</evidence>
<dbReference type="Pfam" id="PF25876">
    <property type="entry name" value="HH_MFP_RND"/>
    <property type="match status" value="1"/>
</dbReference>
<organism evidence="8 9">
    <name type="scientific">Terriglobus saanensis (strain ATCC BAA-1853 / DSM 23119 / SP1PR4)</name>
    <dbReference type="NCBI Taxonomy" id="401053"/>
    <lineage>
        <taxon>Bacteria</taxon>
        <taxon>Pseudomonadati</taxon>
        <taxon>Acidobacteriota</taxon>
        <taxon>Terriglobia</taxon>
        <taxon>Terriglobales</taxon>
        <taxon>Acidobacteriaceae</taxon>
        <taxon>Terriglobus</taxon>
    </lineage>
</organism>
<dbReference type="AlphaFoldDB" id="E8V6X0"/>
<evidence type="ECO:0000256" key="1">
    <source>
        <dbReference type="ARBA" id="ARBA00009477"/>
    </source>
</evidence>